<sequence>MKRILSLVLLGLLTLTSSYGQAISPYLAGQNAWLPTALGTQVFNGQLDRLWPVVQQSKVRMVRIGGNGVNSNLVTNPQYIALIDSVRRIGAEPMVQVSEGRGRFTAAQAAQVVHHVNITMGRHVKYWIIGNEPDLNNAAHPNPTPVAGVAAYLKAFASAMKAVDPGILIVGPENAAYNSYFPALVGGANDVTGTDASGRYYIDVISFHTYPFAGTQTRAQVVNGTQNLTANVTNLLGLMASANALHNRTGANALRWALTEFNVDYANPTANTVEGVGVHSFLNGQYWAEVFGVGMKYEAVSMQPWSIHEGNGARGVGDLGYLDGSGATIKPRSAFWHEMLVSENMHGTNLNATDNQALVKVLSSTDNGTTAVMLLNESDATDYDFTVQLSTAPVPGVAALKINVPAGLASSYNGKLYAQSTLVLLFNSQGALTKKIVYSLQHAQNTRPPTYLNPGQSFTLATFSADKTFTCVAPEAVNFAATVLGEFTTINWDFGAGATPPTATGKGPVAVRYAAAGTPTVTMTLVNPDTTIVVTRAPLQVSSCVRTPFLPAPAVVPGVVKAVEFDNGGPNVAYFDSDAVNRGAAVDPTVPRANESVDTEKGDGGTGNVGYSASGEWLKYTVNILRTGLYRVTVRVATGATSTGSLRLSVNDVDRTGIVPVPATGGFGTYQDLVINNVYLEASPGATLRFDIVSSSLNFSRLTFEEQPMTGIVVNRLYNATSTGDGSQDAVELLVTQDRLDLRGLIVKDFEANLTSDTGGKYQFKDNPLWKELRIGTTIVLRRLTSGISGYAPDVDPADFKLDLLLENAAYLDALAPAGQNFNLTQTDMVLLKTGSAGGTANAVHAMSSNGGSTAFFAGVASPKLLLSAGLGTGAFVYPLNPTQSAADYTGSSVATSTSASRSWGDGFGTPNVTYINALRNAAFTAPTIVVNRVYNGSNDASGSTDAVELLVVQDHLDLRNVVVKDFESNNSTDNGGKYRFANVALWQDLRLGTTIVLRRLAGPAGYVPDLDAADFTLDLLLENPTYLTNLAPTTSFNITQYDMVLLKTGAATGVDGAIHALATKGGGNLGVPSALFQTVRSPKLTSPDGTDAGGGSFHYPLNPDQQLTDYNGAKGAISKSAALTWGYGFGAGNAAFIQALRDSVLAPPTLLTATAAGTAIALSWMDNAAGAAGFEIGRSTDGLTYAPLATTAAAVTTYSDSCLAFGTRYYYQVRTRAEGLYSRYAAPAQALTGSRPLPVLPLLTDACSVTATAPTAPDNCGSSITATTTDAVQYASQGTFHIAWTFAYADGSTATVPQLVIVRDTLAPAVQTQNLTVELDARGQASIRAAQLDNGSADNCGVAGFALDKATFDCSNVGANLVQLTVTDSNGNTASAPATVTVQDHTAPSVLTRTVSVTLINGVATITAAQVDNGSTDACGISQLRLDRTSFDCSTLGDNPVTLTATDTNGNQASAAAVVTVLGVRPAVNIGVSRPDPTFTGLDSQTLALGYGAQQLTLTAANATSAPGATAYAWLPAEGLSNAASATPVFTPTAAGTYVFTVTATNEFGCAATAAVTITVLDVRCGNKNDKVAVCHNGHALCLSPTAVATHLSQHGDPLGTCSPAAKGTAAPPVPTTTAAARFDAYPNPFADHAVVRFRTIATASTQLLVYNALGQLVATLYDDVAEAGRDYEVPLNGTALPAGLYTGRLLSNGTVATQRLVIVK</sequence>
<protein>
    <recommendedName>
        <fullName evidence="7">Carbohydrate-binding protein</fullName>
    </recommendedName>
</protein>
<feature type="domain" description="PKD" evidence="3">
    <location>
        <begin position="473"/>
        <end position="527"/>
    </location>
</feature>
<keyword evidence="6" id="KW-1185">Reference proteome</keyword>
<dbReference type="Proteomes" id="UP001499909">
    <property type="component" value="Unassembled WGS sequence"/>
</dbReference>
<comment type="caution">
    <text evidence="5">The sequence shown here is derived from an EMBL/GenBank/DDBJ whole genome shotgun (WGS) entry which is preliminary data.</text>
</comment>
<accession>A0ABP7NPY2</accession>
<evidence type="ECO:0000259" key="4">
    <source>
        <dbReference type="PROSITE" id="PS51175"/>
    </source>
</evidence>
<dbReference type="InterPro" id="IPR022409">
    <property type="entry name" value="PKD/Chitinase_dom"/>
</dbReference>
<dbReference type="EMBL" id="BAABDH010000110">
    <property type="protein sequence ID" value="GAA3951713.1"/>
    <property type="molecule type" value="Genomic_DNA"/>
</dbReference>
<dbReference type="PANTHER" id="PTHR12631:SF10">
    <property type="entry name" value="BETA-XYLOSIDASE-LIKE PROTEIN-RELATED"/>
    <property type="match status" value="1"/>
</dbReference>
<feature type="chain" id="PRO_5046453408" description="Carbohydrate-binding protein" evidence="2">
    <location>
        <begin position="23"/>
        <end position="1706"/>
    </location>
</feature>
<dbReference type="InterPro" id="IPR008979">
    <property type="entry name" value="Galactose-bd-like_sf"/>
</dbReference>
<dbReference type="InterPro" id="IPR013783">
    <property type="entry name" value="Ig-like_fold"/>
</dbReference>
<dbReference type="NCBIfam" id="TIGR04183">
    <property type="entry name" value="Por_Secre_tail"/>
    <property type="match status" value="1"/>
</dbReference>
<evidence type="ECO:0000313" key="5">
    <source>
        <dbReference type="EMBL" id="GAA3951713.1"/>
    </source>
</evidence>
<dbReference type="PROSITE" id="PS51175">
    <property type="entry name" value="CBM6"/>
    <property type="match status" value="1"/>
</dbReference>
<dbReference type="InterPro" id="IPR005084">
    <property type="entry name" value="CBM6"/>
</dbReference>
<feature type="domain" description="CBM6" evidence="4">
    <location>
        <begin position="573"/>
        <end position="705"/>
    </location>
</feature>
<dbReference type="Gene3D" id="2.60.40.10">
    <property type="entry name" value="Immunoglobulins"/>
    <property type="match status" value="4"/>
</dbReference>
<evidence type="ECO:0008006" key="7">
    <source>
        <dbReference type="Google" id="ProtNLM"/>
    </source>
</evidence>
<name>A0ABP7NPY2_9BACT</name>
<feature type="domain" description="PKD" evidence="3">
    <location>
        <begin position="1502"/>
        <end position="1561"/>
    </location>
</feature>
<dbReference type="PROSITE" id="PS50093">
    <property type="entry name" value="PKD"/>
    <property type="match status" value="2"/>
</dbReference>
<gene>
    <name evidence="5" type="ORF">GCM10022406_36920</name>
</gene>
<dbReference type="SUPFAM" id="SSF49785">
    <property type="entry name" value="Galactose-binding domain-like"/>
    <property type="match status" value="1"/>
</dbReference>
<evidence type="ECO:0000256" key="2">
    <source>
        <dbReference type="SAM" id="SignalP"/>
    </source>
</evidence>
<feature type="signal peptide" evidence="2">
    <location>
        <begin position="1"/>
        <end position="22"/>
    </location>
</feature>
<dbReference type="SUPFAM" id="SSF51445">
    <property type="entry name" value="(Trans)glycosidases"/>
    <property type="match status" value="1"/>
</dbReference>
<evidence type="ECO:0000259" key="3">
    <source>
        <dbReference type="PROSITE" id="PS50093"/>
    </source>
</evidence>
<evidence type="ECO:0000256" key="1">
    <source>
        <dbReference type="ARBA" id="ARBA00022729"/>
    </source>
</evidence>
<dbReference type="InterPro" id="IPR035986">
    <property type="entry name" value="PKD_dom_sf"/>
</dbReference>
<dbReference type="SMART" id="SM00089">
    <property type="entry name" value="PKD"/>
    <property type="match status" value="3"/>
</dbReference>
<dbReference type="PANTHER" id="PTHR12631">
    <property type="entry name" value="ALPHA-L-IDURONIDASE"/>
    <property type="match status" value="1"/>
</dbReference>
<dbReference type="InterPro" id="IPR017853">
    <property type="entry name" value="GH"/>
</dbReference>
<dbReference type="RefSeq" id="WP_345117215.1">
    <property type="nucleotide sequence ID" value="NZ_BAABDH010000110.1"/>
</dbReference>
<dbReference type="InterPro" id="IPR000601">
    <property type="entry name" value="PKD_dom"/>
</dbReference>
<reference evidence="6" key="1">
    <citation type="journal article" date="2019" name="Int. J. Syst. Evol. Microbiol.">
        <title>The Global Catalogue of Microorganisms (GCM) 10K type strain sequencing project: providing services to taxonomists for standard genome sequencing and annotation.</title>
        <authorList>
            <consortium name="The Broad Institute Genomics Platform"/>
            <consortium name="The Broad Institute Genome Sequencing Center for Infectious Disease"/>
            <person name="Wu L."/>
            <person name="Ma J."/>
        </authorList>
    </citation>
    <scope>NUCLEOTIDE SEQUENCE [LARGE SCALE GENOMIC DNA]</scope>
    <source>
        <strain evidence="6">JCM 17214</strain>
    </source>
</reference>
<dbReference type="InterPro" id="IPR024745">
    <property type="entry name" value="GH44_cat"/>
</dbReference>
<dbReference type="Pfam" id="PF03422">
    <property type="entry name" value="CBM_6"/>
    <property type="match status" value="1"/>
</dbReference>
<dbReference type="InterPro" id="IPR026444">
    <property type="entry name" value="Secre_tail"/>
</dbReference>
<dbReference type="Gene3D" id="2.60.120.260">
    <property type="entry name" value="Galactose-binding domain-like"/>
    <property type="match status" value="1"/>
</dbReference>
<evidence type="ECO:0000313" key="6">
    <source>
        <dbReference type="Proteomes" id="UP001499909"/>
    </source>
</evidence>
<dbReference type="SMART" id="SM00606">
    <property type="entry name" value="CBD_IV"/>
    <property type="match status" value="1"/>
</dbReference>
<dbReference type="Pfam" id="PF12891">
    <property type="entry name" value="Glyco_hydro_44"/>
    <property type="match status" value="1"/>
</dbReference>
<dbReference type="CDD" id="cd00146">
    <property type="entry name" value="PKD"/>
    <property type="match status" value="1"/>
</dbReference>
<dbReference type="SUPFAM" id="SSF49299">
    <property type="entry name" value="PKD domain"/>
    <property type="match status" value="2"/>
</dbReference>
<dbReference type="Gene3D" id="3.20.20.80">
    <property type="entry name" value="Glycosidases"/>
    <property type="match status" value="1"/>
</dbReference>
<organism evidence="5 6">
    <name type="scientific">Hymenobacter algoricola</name>
    <dbReference type="NCBI Taxonomy" id="486267"/>
    <lineage>
        <taxon>Bacteria</taxon>
        <taxon>Pseudomonadati</taxon>
        <taxon>Bacteroidota</taxon>
        <taxon>Cytophagia</taxon>
        <taxon>Cytophagales</taxon>
        <taxon>Hymenobacteraceae</taxon>
        <taxon>Hymenobacter</taxon>
    </lineage>
</organism>
<dbReference type="InterPro" id="IPR051923">
    <property type="entry name" value="Glycosyl_Hydrolase_39"/>
</dbReference>
<dbReference type="InterPro" id="IPR006584">
    <property type="entry name" value="Cellulose-bd_IV"/>
</dbReference>
<proteinExistence type="predicted"/>
<dbReference type="CDD" id="cd04080">
    <property type="entry name" value="CBM6_cellulase-like"/>
    <property type="match status" value="1"/>
</dbReference>
<keyword evidence="1 2" id="KW-0732">Signal</keyword>